<dbReference type="PANTHER" id="PTHR33050:SF7">
    <property type="entry name" value="RIBONUCLEASE H"/>
    <property type="match status" value="1"/>
</dbReference>
<dbReference type="Proteomes" id="UP000735302">
    <property type="component" value="Unassembled WGS sequence"/>
</dbReference>
<dbReference type="CDD" id="cd09275">
    <property type="entry name" value="RNase_HI_RT_DIRS1"/>
    <property type="match status" value="1"/>
</dbReference>
<evidence type="ECO:0000313" key="1">
    <source>
        <dbReference type="EMBL" id="GFO14953.1"/>
    </source>
</evidence>
<dbReference type="AlphaFoldDB" id="A0AAV4B807"/>
<keyword evidence="2" id="KW-1185">Reference proteome</keyword>
<keyword evidence="1" id="KW-0548">Nucleotidyltransferase</keyword>
<dbReference type="InterPro" id="IPR052055">
    <property type="entry name" value="Hepadnavirus_pol/RT"/>
</dbReference>
<evidence type="ECO:0000313" key="2">
    <source>
        <dbReference type="Proteomes" id="UP000735302"/>
    </source>
</evidence>
<dbReference type="EMBL" id="BLXT01004584">
    <property type="protein sequence ID" value="GFO14953.1"/>
    <property type="molecule type" value="Genomic_DNA"/>
</dbReference>
<accession>A0AAV4B807</accession>
<protein>
    <submittedName>
        <fullName evidence="1">Reverse transcriptase and recombinase</fullName>
    </submittedName>
</protein>
<keyword evidence="1" id="KW-0808">Transferase</keyword>
<name>A0AAV4B807_9GAST</name>
<proteinExistence type="predicted"/>
<reference evidence="1 2" key="1">
    <citation type="journal article" date="2021" name="Elife">
        <title>Chloroplast acquisition without the gene transfer in kleptoplastic sea slugs, Plakobranchus ocellatus.</title>
        <authorList>
            <person name="Maeda T."/>
            <person name="Takahashi S."/>
            <person name="Yoshida T."/>
            <person name="Shimamura S."/>
            <person name="Takaki Y."/>
            <person name="Nagai Y."/>
            <person name="Toyoda A."/>
            <person name="Suzuki Y."/>
            <person name="Arimoto A."/>
            <person name="Ishii H."/>
            <person name="Satoh N."/>
            <person name="Nishiyama T."/>
            <person name="Hasebe M."/>
            <person name="Maruyama T."/>
            <person name="Minagawa J."/>
            <person name="Obokata J."/>
            <person name="Shigenobu S."/>
        </authorList>
    </citation>
    <scope>NUCLEOTIDE SEQUENCE [LARGE SCALE GENOMIC DNA]</scope>
</reference>
<organism evidence="1 2">
    <name type="scientific">Plakobranchus ocellatus</name>
    <dbReference type="NCBI Taxonomy" id="259542"/>
    <lineage>
        <taxon>Eukaryota</taxon>
        <taxon>Metazoa</taxon>
        <taxon>Spiralia</taxon>
        <taxon>Lophotrochozoa</taxon>
        <taxon>Mollusca</taxon>
        <taxon>Gastropoda</taxon>
        <taxon>Heterobranchia</taxon>
        <taxon>Euthyneura</taxon>
        <taxon>Panpulmonata</taxon>
        <taxon>Sacoglossa</taxon>
        <taxon>Placobranchoidea</taxon>
        <taxon>Plakobranchidae</taxon>
        <taxon>Plakobranchus</taxon>
    </lineage>
</organism>
<comment type="caution">
    <text evidence="1">The sequence shown here is derived from an EMBL/GenBank/DDBJ whole genome shotgun (WGS) entry which is preliminary data.</text>
</comment>
<gene>
    <name evidence="1" type="ORF">PoB_004145800</name>
</gene>
<dbReference type="GO" id="GO:0003964">
    <property type="term" value="F:RNA-directed DNA polymerase activity"/>
    <property type="evidence" value="ECO:0007669"/>
    <property type="project" value="UniProtKB-KW"/>
</dbReference>
<sequence length="112" mass="13134">MSCINKMGSSRSEKLNFLTKRLWEWCTERKIWVSAGRIVGRDNVEADLESRRLNLDMEWRLDPNLLQSALRLLDTDPSVDLIASRLNHQFYRFVSCRPDPDAFSVDAFLLSW</sequence>
<dbReference type="PANTHER" id="PTHR33050">
    <property type="entry name" value="REVERSE TRANSCRIPTASE DOMAIN-CONTAINING PROTEIN"/>
    <property type="match status" value="1"/>
</dbReference>
<keyword evidence="1" id="KW-0695">RNA-directed DNA polymerase</keyword>